<feature type="transmembrane region" description="Helical" evidence="1">
    <location>
        <begin position="210"/>
        <end position="229"/>
    </location>
</feature>
<protein>
    <submittedName>
        <fullName evidence="2">DUF2306 domain-containing protein</fullName>
    </submittedName>
</protein>
<comment type="caution">
    <text evidence="2">The sequence shown here is derived from an EMBL/GenBank/DDBJ whole genome shotgun (WGS) entry which is preliminary data.</text>
</comment>
<keyword evidence="3" id="KW-1185">Reference proteome</keyword>
<sequence>MNRLRTIAWPRVALLALVLLCLGYAPIAATELWPYAHPGAPAIGQWLLAHTVSQRYVSDAFADRIGPYRHSLAAMVVHSVLGGLLMVLGPVQLLSAVRRRIRLHRAMGVLFTATVYASMAGAADYLLRTRPADAFSGPTFWIVLATILVGTVLSATMGVIAALTRRPDLHQRWMLLCYGYLTTAPLLRLEWTVLPFVFPGLSVAEINRIAVMHLGSVVVFGALVASRLLDRRSNLPGVTGSWAPVPVLVAAQLVGAAGLGWISSQYLGWGAGGRRLLLAYLVPYLATWAVMARQARRAGRTGRPWAREEWRLHLVGLALAPAVSVALAVPFERYLGLDRPTALTAGVSIGCGLLGFWATAVVTMRVLYGREVVRRAVPDRPSRTLNSPVRMENR</sequence>
<evidence type="ECO:0000256" key="1">
    <source>
        <dbReference type="SAM" id="Phobius"/>
    </source>
</evidence>
<gene>
    <name evidence="2" type="ORF">E6W39_01620</name>
</gene>
<feature type="transmembrane region" description="Helical" evidence="1">
    <location>
        <begin position="72"/>
        <end position="94"/>
    </location>
</feature>
<feature type="transmembrane region" description="Helical" evidence="1">
    <location>
        <begin position="241"/>
        <end position="262"/>
    </location>
</feature>
<dbReference type="OrthoDB" id="4090179at2"/>
<name>A0A540VWM5_9ACTN</name>
<evidence type="ECO:0000313" key="2">
    <source>
        <dbReference type="EMBL" id="TQF01170.1"/>
    </source>
</evidence>
<feature type="transmembrane region" description="Helical" evidence="1">
    <location>
        <begin position="175"/>
        <end position="198"/>
    </location>
</feature>
<feature type="transmembrane region" description="Helical" evidence="1">
    <location>
        <begin position="139"/>
        <end position="163"/>
    </location>
</feature>
<organism evidence="2 3">
    <name type="scientific">Kitasatospora acidiphila</name>
    <dbReference type="NCBI Taxonomy" id="2567942"/>
    <lineage>
        <taxon>Bacteria</taxon>
        <taxon>Bacillati</taxon>
        <taxon>Actinomycetota</taxon>
        <taxon>Actinomycetes</taxon>
        <taxon>Kitasatosporales</taxon>
        <taxon>Streptomycetaceae</taxon>
        <taxon>Kitasatospora</taxon>
    </lineage>
</organism>
<dbReference type="InterPro" id="IPR018750">
    <property type="entry name" value="DUF2306_membrane"/>
</dbReference>
<keyword evidence="1" id="KW-0472">Membrane</keyword>
<feature type="transmembrane region" description="Helical" evidence="1">
    <location>
        <begin position="106"/>
        <end position="127"/>
    </location>
</feature>
<dbReference type="AlphaFoldDB" id="A0A540VWM5"/>
<keyword evidence="1" id="KW-0812">Transmembrane</keyword>
<dbReference type="EMBL" id="VIGB01000003">
    <property type="protein sequence ID" value="TQF01170.1"/>
    <property type="molecule type" value="Genomic_DNA"/>
</dbReference>
<feature type="transmembrane region" description="Helical" evidence="1">
    <location>
        <begin position="343"/>
        <end position="368"/>
    </location>
</feature>
<dbReference type="RefSeq" id="WP_141631905.1">
    <property type="nucleotide sequence ID" value="NZ_VIGB01000003.1"/>
</dbReference>
<dbReference type="Proteomes" id="UP000319103">
    <property type="component" value="Unassembled WGS sequence"/>
</dbReference>
<proteinExistence type="predicted"/>
<reference evidence="2 3" key="1">
    <citation type="submission" date="2019-06" db="EMBL/GenBank/DDBJ databases">
        <title>Description of Kitasatospora acidophila sp. nov. isolated from pine grove soil, and reclassification of Streptomyces novaecaesareae to Kitasatospora novaeceasareae comb. nov.</title>
        <authorList>
            <person name="Kim M.J."/>
        </authorList>
    </citation>
    <scope>NUCLEOTIDE SEQUENCE [LARGE SCALE GENOMIC DNA]</scope>
    <source>
        <strain evidence="2 3">MMS16-CNU292</strain>
    </source>
</reference>
<keyword evidence="1" id="KW-1133">Transmembrane helix</keyword>
<accession>A0A540VWM5</accession>
<dbReference type="Pfam" id="PF10067">
    <property type="entry name" value="DUF2306"/>
    <property type="match status" value="1"/>
</dbReference>
<feature type="transmembrane region" description="Helical" evidence="1">
    <location>
        <begin position="274"/>
        <end position="291"/>
    </location>
</feature>
<evidence type="ECO:0000313" key="3">
    <source>
        <dbReference type="Proteomes" id="UP000319103"/>
    </source>
</evidence>
<feature type="transmembrane region" description="Helical" evidence="1">
    <location>
        <begin position="312"/>
        <end position="331"/>
    </location>
</feature>